<dbReference type="FunFam" id="1.20.5.170:FF:000007">
    <property type="entry name" value="hepatic leukemia factor isoform X2"/>
    <property type="match status" value="1"/>
</dbReference>
<protein>
    <submittedName>
        <fullName evidence="10">Transcription factor protein</fullName>
    </submittedName>
</protein>
<keyword evidence="6" id="KW-0539">Nucleus</keyword>
<evidence type="ECO:0000313" key="11">
    <source>
        <dbReference type="Proteomes" id="UP000008144"/>
    </source>
</evidence>
<feature type="compositionally biased region" description="Low complexity" evidence="8">
    <location>
        <begin position="99"/>
        <end position="112"/>
    </location>
</feature>
<accession>F6URF6</accession>
<dbReference type="Gene3D" id="1.20.5.170">
    <property type="match status" value="1"/>
</dbReference>
<dbReference type="HOGENOM" id="CLU_051922_2_0_1"/>
<feature type="region of interest" description="Disordered" evidence="8">
    <location>
        <begin position="200"/>
        <end position="250"/>
    </location>
</feature>
<dbReference type="InterPro" id="IPR040223">
    <property type="entry name" value="PAR_bZIP"/>
</dbReference>
<gene>
    <name evidence="10" type="primary">tef/hlf</name>
</gene>
<evidence type="ECO:0000313" key="10">
    <source>
        <dbReference type="Ensembl" id="ENSCINP00000004693.3"/>
    </source>
</evidence>
<dbReference type="GO" id="GO:0006357">
    <property type="term" value="P:regulation of transcription by RNA polymerase II"/>
    <property type="evidence" value="ECO:0000318"/>
    <property type="project" value="GO_Central"/>
</dbReference>
<dbReference type="STRING" id="7719.ENSCINP00000004693"/>
<evidence type="ECO:0000256" key="8">
    <source>
        <dbReference type="SAM" id="MobiDB-lite"/>
    </source>
</evidence>
<dbReference type="PANTHER" id="PTHR11988:SF27">
    <property type="entry name" value="GH27708P"/>
    <property type="match status" value="1"/>
</dbReference>
<reference evidence="10" key="3">
    <citation type="submission" date="2025-09" db="UniProtKB">
        <authorList>
            <consortium name="Ensembl"/>
        </authorList>
    </citation>
    <scope>IDENTIFICATION</scope>
</reference>
<dbReference type="GO" id="GO:0005634">
    <property type="term" value="C:nucleus"/>
    <property type="evidence" value="ECO:0000318"/>
    <property type="project" value="GO_Central"/>
</dbReference>
<keyword evidence="11" id="KW-1185">Reference proteome</keyword>
<comment type="subcellular location">
    <subcellularLocation>
        <location evidence="1">Nucleus</location>
    </subcellularLocation>
</comment>
<evidence type="ECO:0000256" key="4">
    <source>
        <dbReference type="ARBA" id="ARBA00023125"/>
    </source>
</evidence>
<evidence type="ECO:0000256" key="7">
    <source>
        <dbReference type="SAM" id="Coils"/>
    </source>
</evidence>
<dbReference type="Proteomes" id="UP000008144">
    <property type="component" value="Unassembled WGS sequence"/>
</dbReference>
<dbReference type="Ensembl" id="ENSCINT00000004693.3">
    <property type="protein sequence ID" value="ENSCINP00000004693.3"/>
    <property type="gene ID" value="ENSCING00000002295.3"/>
</dbReference>
<evidence type="ECO:0000256" key="5">
    <source>
        <dbReference type="ARBA" id="ARBA00023163"/>
    </source>
</evidence>
<evidence type="ECO:0000259" key="9">
    <source>
        <dbReference type="PROSITE" id="PS50217"/>
    </source>
</evidence>
<dbReference type="InterPro" id="IPR046347">
    <property type="entry name" value="bZIP_sf"/>
</dbReference>
<dbReference type="SUPFAM" id="SSF57959">
    <property type="entry name" value="Leucine zipper domain"/>
    <property type="match status" value="1"/>
</dbReference>
<evidence type="ECO:0000256" key="1">
    <source>
        <dbReference type="ARBA" id="ARBA00004123"/>
    </source>
</evidence>
<feature type="compositionally biased region" description="Polar residues" evidence="8">
    <location>
        <begin position="223"/>
        <end position="237"/>
    </location>
</feature>
<dbReference type="GeneTree" id="ENSGT00940000169452"/>
<keyword evidence="7" id="KW-0175">Coiled coil</keyword>
<name>F6URF6_CIOIN</name>
<dbReference type="Pfam" id="PF07716">
    <property type="entry name" value="bZIP_2"/>
    <property type="match status" value="1"/>
</dbReference>
<organism evidence="10 11">
    <name type="scientific">Ciona intestinalis</name>
    <name type="common">Transparent sea squirt</name>
    <name type="synonym">Ascidia intestinalis</name>
    <dbReference type="NCBI Taxonomy" id="7719"/>
    <lineage>
        <taxon>Eukaryota</taxon>
        <taxon>Metazoa</taxon>
        <taxon>Chordata</taxon>
        <taxon>Tunicata</taxon>
        <taxon>Ascidiacea</taxon>
        <taxon>Phlebobranchia</taxon>
        <taxon>Cionidae</taxon>
        <taxon>Ciona</taxon>
    </lineage>
</organism>
<dbReference type="IntAct" id="F6URF6">
    <property type="interactions" value="1"/>
</dbReference>
<feature type="region of interest" description="Disordered" evidence="8">
    <location>
        <begin position="92"/>
        <end position="117"/>
    </location>
</feature>
<dbReference type="InParanoid" id="F6URF6"/>
<proteinExistence type="inferred from homology"/>
<comment type="similarity">
    <text evidence="2">Belongs to the bZIP family. PAR subfamily.</text>
</comment>
<dbReference type="InterPro" id="IPR004827">
    <property type="entry name" value="bZIP"/>
</dbReference>
<dbReference type="AlphaFoldDB" id="F6URF6"/>
<dbReference type="PROSITE" id="PS50217">
    <property type="entry name" value="BZIP"/>
    <property type="match status" value="1"/>
</dbReference>
<dbReference type="GO" id="GO:0000978">
    <property type="term" value="F:RNA polymerase II cis-regulatory region sequence-specific DNA binding"/>
    <property type="evidence" value="ECO:0000318"/>
    <property type="project" value="GO_Central"/>
</dbReference>
<evidence type="ECO:0000256" key="2">
    <source>
        <dbReference type="ARBA" id="ARBA00009208"/>
    </source>
</evidence>
<feature type="coiled-coil region" evidence="7">
    <location>
        <begin position="356"/>
        <end position="390"/>
    </location>
</feature>
<dbReference type="GO" id="GO:0000981">
    <property type="term" value="F:DNA-binding transcription factor activity, RNA polymerase II-specific"/>
    <property type="evidence" value="ECO:0000318"/>
    <property type="project" value="GO_Central"/>
</dbReference>
<dbReference type="SMART" id="SM00338">
    <property type="entry name" value="BRLZ"/>
    <property type="match status" value="1"/>
</dbReference>
<keyword evidence="5" id="KW-0804">Transcription</keyword>
<feature type="domain" description="BZIP" evidence="9">
    <location>
        <begin position="324"/>
        <end position="387"/>
    </location>
</feature>
<sequence length="393" mass="44546">MELSASANDEEELSLTLQFLLENPALLGHQDVNNNDEKCEEKCGEASEQTDLASAYLGPQIWNDMLLSDDLKLEPVDLDDLLKENDVNGETSEFQFQMSPASSCVSTTSSSAEPQDSSQLYQDMPGLVAEQTFSAATYNQQWIHNSFKSSQTPLQNLPSKVDYTQNVYARSPDHYPNYKMESNKLREQQMAIYADIMAASPHGINIPPSPTMEKQQQQQQQQPSTSHATEASDTTSNDNHKPPTYKYNPAPLISIPPIEIRLPTPVKVDFTPSSADVLISTPQSESGEINEFNPCTRQFTDDELKPKPMVRKSRKVHVSSDSKDVKYWNRRNKNNVAAKRSREARRIKENQIAMRANFLEKENESLKMEVADLRSELKRVMNTLRVYEKEIIH</sequence>
<evidence type="ECO:0000256" key="6">
    <source>
        <dbReference type="ARBA" id="ARBA00023242"/>
    </source>
</evidence>
<keyword evidence="4" id="KW-0238">DNA-binding</keyword>
<reference evidence="10" key="2">
    <citation type="submission" date="2025-08" db="UniProtKB">
        <authorList>
            <consortium name="Ensembl"/>
        </authorList>
    </citation>
    <scope>IDENTIFICATION</scope>
</reference>
<reference evidence="11" key="1">
    <citation type="journal article" date="2002" name="Science">
        <title>The draft genome of Ciona intestinalis: insights into chordate and vertebrate origins.</title>
        <authorList>
            <person name="Dehal P."/>
            <person name="Satou Y."/>
            <person name="Campbell R.K."/>
            <person name="Chapman J."/>
            <person name="Degnan B."/>
            <person name="De Tomaso A."/>
            <person name="Davidson B."/>
            <person name="Di Gregorio A."/>
            <person name="Gelpke M."/>
            <person name="Goodstein D.M."/>
            <person name="Harafuji N."/>
            <person name="Hastings K.E."/>
            <person name="Ho I."/>
            <person name="Hotta K."/>
            <person name="Huang W."/>
            <person name="Kawashima T."/>
            <person name="Lemaire P."/>
            <person name="Martinez D."/>
            <person name="Meinertzhagen I.A."/>
            <person name="Necula S."/>
            <person name="Nonaka M."/>
            <person name="Putnam N."/>
            <person name="Rash S."/>
            <person name="Saiga H."/>
            <person name="Satake M."/>
            <person name="Terry A."/>
            <person name="Yamada L."/>
            <person name="Wang H.G."/>
            <person name="Awazu S."/>
            <person name="Azumi K."/>
            <person name="Boore J."/>
            <person name="Branno M."/>
            <person name="Chin-Bow S."/>
            <person name="DeSantis R."/>
            <person name="Doyle S."/>
            <person name="Francino P."/>
            <person name="Keys D.N."/>
            <person name="Haga S."/>
            <person name="Hayashi H."/>
            <person name="Hino K."/>
            <person name="Imai K.S."/>
            <person name="Inaba K."/>
            <person name="Kano S."/>
            <person name="Kobayashi K."/>
            <person name="Kobayashi M."/>
            <person name="Lee B.I."/>
            <person name="Makabe K.W."/>
            <person name="Manohar C."/>
            <person name="Matassi G."/>
            <person name="Medina M."/>
            <person name="Mochizuki Y."/>
            <person name="Mount S."/>
            <person name="Morishita T."/>
            <person name="Miura S."/>
            <person name="Nakayama A."/>
            <person name="Nishizaka S."/>
            <person name="Nomoto H."/>
            <person name="Ohta F."/>
            <person name="Oishi K."/>
            <person name="Rigoutsos I."/>
            <person name="Sano M."/>
            <person name="Sasaki A."/>
            <person name="Sasakura Y."/>
            <person name="Shoguchi E."/>
            <person name="Shin-i T."/>
            <person name="Spagnuolo A."/>
            <person name="Stainier D."/>
            <person name="Suzuki M.M."/>
            <person name="Tassy O."/>
            <person name="Takatori N."/>
            <person name="Tokuoka M."/>
            <person name="Yagi K."/>
            <person name="Yoshizaki F."/>
            <person name="Wada S."/>
            <person name="Zhang C."/>
            <person name="Hyatt P.D."/>
            <person name="Larimer F."/>
            <person name="Detter C."/>
            <person name="Doggett N."/>
            <person name="Glavina T."/>
            <person name="Hawkins T."/>
            <person name="Richardson P."/>
            <person name="Lucas S."/>
            <person name="Kohara Y."/>
            <person name="Levine M."/>
            <person name="Satoh N."/>
            <person name="Rokhsar D.S."/>
        </authorList>
    </citation>
    <scope>NUCLEOTIDE SEQUENCE [LARGE SCALE GENOMIC DNA]</scope>
</reference>
<evidence type="ECO:0000256" key="3">
    <source>
        <dbReference type="ARBA" id="ARBA00023015"/>
    </source>
</evidence>
<dbReference type="PANTHER" id="PTHR11988">
    <property type="entry name" value="THYROTROPH EMBRYONIC FACTOR RELATED"/>
    <property type="match status" value="1"/>
</dbReference>
<dbReference type="OMA" id="QMAIYAD"/>
<dbReference type="CDD" id="cd14695">
    <property type="entry name" value="bZIP_HLF"/>
    <property type="match status" value="1"/>
</dbReference>
<keyword evidence="3" id="KW-0805">Transcription regulation</keyword>